<dbReference type="CDD" id="cd03216">
    <property type="entry name" value="ABC_Carb_Monos_I"/>
    <property type="match status" value="1"/>
</dbReference>
<evidence type="ECO:0000256" key="8">
    <source>
        <dbReference type="ARBA" id="ARBA00023136"/>
    </source>
</evidence>
<dbReference type="GO" id="GO:0005524">
    <property type="term" value="F:ATP binding"/>
    <property type="evidence" value="ECO:0007669"/>
    <property type="project" value="UniProtKB-KW"/>
</dbReference>
<keyword evidence="8" id="KW-0472">Membrane</keyword>
<dbReference type="PROSITE" id="PS00211">
    <property type="entry name" value="ABC_TRANSPORTER_1"/>
    <property type="match status" value="1"/>
</dbReference>
<dbReference type="PROSITE" id="PS50893">
    <property type="entry name" value="ABC_TRANSPORTER_2"/>
    <property type="match status" value="2"/>
</dbReference>
<sequence>MLTVKNITKEFVGVKALDNVSLDLQPGQVTTILGENGAGKSTLMKILSGVYPDYEGTIFLHGEAVRFQNTKEAQRMGINIIHQELNLIPYLSIRENIFLGREPETAIGLLDVDKMHKEAVQLLKKLKLDMDPETPVSQLKVGQQQLVEIAKALSLESQVIIMDEPTSAISDQEVDILFEIIRDLRQEGKAIAYISHKLDELFSIADRYVVLRDGQMIEAGKMEGMTEDALIQKMVGREVVIQRSCTDRQIDEKILSVKNLTVKHPKIADKLLLKDISFTLGKGEVLGIFGLMGAGRTELMEALFGVLPHQGAEITLAGKVHTFHKPQEAMDAGLALVPEDRKHDGLVLCMDVCTNSSLTVVDSILSGGLLDEKKEKGLAQKYMGELKIKASSHRQVVEKLSGGNQQKVVLAKWLATRPKVLMLDEPTRGIDINAKNEIYKLIRQLASEGIGLIVVSSELPEILAISDRVLVMAEGRLTANIPICEQTSEDEILQAAIPKKEERKKD</sequence>
<dbReference type="InterPro" id="IPR027417">
    <property type="entry name" value="P-loop_NTPase"/>
</dbReference>
<evidence type="ECO:0000259" key="9">
    <source>
        <dbReference type="PROSITE" id="PS50893"/>
    </source>
</evidence>
<evidence type="ECO:0000256" key="1">
    <source>
        <dbReference type="ARBA" id="ARBA00022448"/>
    </source>
</evidence>
<dbReference type="InterPro" id="IPR017871">
    <property type="entry name" value="ABC_transporter-like_CS"/>
</dbReference>
<dbReference type="InterPro" id="IPR050107">
    <property type="entry name" value="ABC_carbohydrate_import_ATPase"/>
</dbReference>
<keyword evidence="3" id="KW-0762">Sugar transport</keyword>
<evidence type="ECO:0000256" key="2">
    <source>
        <dbReference type="ARBA" id="ARBA00022475"/>
    </source>
</evidence>
<evidence type="ECO:0000256" key="4">
    <source>
        <dbReference type="ARBA" id="ARBA00022737"/>
    </source>
</evidence>
<evidence type="ECO:0000256" key="7">
    <source>
        <dbReference type="ARBA" id="ARBA00022967"/>
    </source>
</evidence>
<name>A0ABQ1V0G6_9BACT</name>
<protein>
    <submittedName>
        <fullName evidence="10">Ribose import ATP-binding protein RbsA 2</fullName>
    </submittedName>
</protein>
<evidence type="ECO:0000313" key="10">
    <source>
        <dbReference type="EMBL" id="GGF33050.1"/>
    </source>
</evidence>
<dbReference type="SUPFAM" id="SSF52540">
    <property type="entry name" value="P-loop containing nucleoside triphosphate hydrolases"/>
    <property type="match status" value="2"/>
</dbReference>
<evidence type="ECO:0000256" key="6">
    <source>
        <dbReference type="ARBA" id="ARBA00022840"/>
    </source>
</evidence>
<feature type="domain" description="ABC transporter" evidence="9">
    <location>
        <begin position="255"/>
        <end position="499"/>
    </location>
</feature>
<organism evidence="10 11">
    <name type="scientific">Echinicola rosea</name>
    <dbReference type="NCBI Taxonomy" id="1807691"/>
    <lineage>
        <taxon>Bacteria</taxon>
        <taxon>Pseudomonadati</taxon>
        <taxon>Bacteroidota</taxon>
        <taxon>Cytophagia</taxon>
        <taxon>Cytophagales</taxon>
        <taxon>Cyclobacteriaceae</taxon>
        <taxon>Echinicola</taxon>
    </lineage>
</organism>
<dbReference type="InterPro" id="IPR003439">
    <property type="entry name" value="ABC_transporter-like_ATP-bd"/>
</dbReference>
<dbReference type="PANTHER" id="PTHR43790:SF3">
    <property type="entry name" value="D-ALLOSE IMPORT ATP-BINDING PROTEIN ALSA-RELATED"/>
    <property type="match status" value="1"/>
</dbReference>
<dbReference type="SMART" id="SM00382">
    <property type="entry name" value="AAA"/>
    <property type="match status" value="2"/>
</dbReference>
<keyword evidence="4" id="KW-0677">Repeat</keyword>
<accession>A0ABQ1V0G6</accession>
<reference evidence="11" key="1">
    <citation type="journal article" date="2019" name="Int. J. Syst. Evol. Microbiol.">
        <title>The Global Catalogue of Microorganisms (GCM) 10K type strain sequencing project: providing services to taxonomists for standard genome sequencing and annotation.</title>
        <authorList>
            <consortium name="The Broad Institute Genomics Platform"/>
            <consortium name="The Broad Institute Genome Sequencing Center for Infectious Disease"/>
            <person name="Wu L."/>
            <person name="Ma J."/>
        </authorList>
    </citation>
    <scope>NUCLEOTIDE SEQUENCE [LARGE SCALE GENOMIC DNA]</scope>
    <source>
        <strain evidence="11">CGMCC 1.15407</strain>
    </source>
</reference>
<keyword evidence="5" id="KW-0547">Nucleotide-binding</keyword>
<keyword evidence="1" id="KW-0813">Transport</keyword>
<dbReference type="PANTHER" id="PTHR43790">
    <property type="entry name" value="CARBOHYDRATE TRANSPORT ATP-BINDING PROTEIN MG119-RELATED"/>
    <property type="match status" value="1"/>
</dbReference>
<dbReference type="CDD" id="cd03215">
    <property type="entry name" value="ABC_Carb_Monos_II"/>
    <property type="match status" value="1"/>
</dbReference>
<evidence type="ECO:0000256" key="5">
    <source>
        <dbReference type="ARBA" id="ARBA00022741"/>
    </source>
</evidence>
<proteinExistence type="predicted"/>
<keyword evidence="2" id="KW-1003">Cell membrane</keyword>
<keyword evidence="7" id="KW-1278">Translocase</keyword>
<dbReference type="RefSeq" id="WP_137401487.1">
    <property type="nucleotide sequence ID" value="NZ_BMIU01000009.1"/>
</dbReference>
<evidence type="ECO:0000313" key="11">
    <source>
        <dbReference type="Proteomes" id="UP000647339"/>
    </source>
</evidence>
<dbReference type="Pfam" id="PF00005">
    <property type="entry name" value="ABC_tran"/>
    <property type="match status" value="2"/>
</dbReference>
<dbReference type="EMBL" id="BMIU01000009">
    <property type="protein sequence ID" value="GGF33050.1"/>
    <property type="molecule type" value="Genomic_DNA"/>
</dbReference>
<keyword evidence="11" id="KW-1185">Reference proteome</keyword>
<dbReference type="Proteomes" id="UP000647339">
    <property type="component" value="Unassembled WGS sequence"/>
</dbReference>
<dbReference type="Gene3D" id="3.40.50.300">
    <property type="entry name" value="P-loop containing nucleotide triphosphate hydrolases"/>
    <property type="match status" value="2"/>
</dbReference>
<feature type="domain" description="ABC transporter" evidence="9">
    <location>
        <begin position="2"/>
        <end position="238"/>
    </location>
</feature>
<dbReference type="InterPro" id="IPR003593">
    <property type="entry name" value="AAA+_ATPase"/>
</dbReference>
<gene>
    <name evidence="10" type="primary">rbsA2</name>
    <name evidence="10" type="ORF">GCM10011339_21510</name>
</gene>
<evidence type="ECO:0000256" key="3">
    <source>
        <dbReference type="ARBA" id="ARBA00022597"/>
    </source>
</evidence>
<keyword evidence="6 10" id="KW-0067">ATP-binding</keyword>
<comment type="caution">
    <text evidence="10">The sequence shown here is derived from an EMBL/GenBank/DDBJ whole genome shotgun (WGS) entry which is preliminary data.</text>
</comment>